<comment type="caution">
    <text evidence="2">The sequence shown here is derived from an EMBL/GenBank/DDBJ whole genome shotgun (WGS) entry which is preliminary data.</text>
</comment>
<name>A0A176YGS8_9BRAD</name>
<evidence type="ECO:0000313" key="3">
    <source>
        <dbReference type="Proteomes" id="UP000076959"/>
    </source>
</evidence>
<dbReference type="OrthoDB" id="8237702at2"/>
<accession>A0A176YGS8</accession>
<sequence length="88" mass="10281">MVSGRFDIAYRIVAIALCVYSGRELWYGLVERKITFISSDLLDWSRWSTQVFHRDTEPVRYWIQINGTTFGMVACFVAAIIGWWQPNT</sequence>
<feature type="transmembrane region" description="Helical" evidence="1">
    <location>
        <begin position="61"/>
        <end position="84"/>
    </location>
</feature>
<keyword evidence="3" id="KW-1185">Reference proteome</keyword>
<dbReference type="RefSeq" id="WP_063704225.1">
    <property type="nucleotide sequence ID" value="NZ_LUUB01000079.1"/>
</dbReference>
<dbReference type="EMBL" id="LUUB01000079">
    <property type="protein sequence ID" value="OAF05843.1"/>
    <property type="molecule type" value="Genomic_DNA"/>
</dbReference>
<keyword evidence="1" id="KW-0812">Transmembrane</keyword>
<gene>
    <name evidence="2" type="ORF">AYJ54_02885</name>
</gene>
<reference evidence="2 3" key="1">
    <citation type="submission" date="2016-03" db="EMBL/GenBank/DDBJ databases">
        <title>Draft Genome Sequence of the Strain BR 10245 (Bradyrhizobium sp.) isolated from nodules of Centrolobium paraense.</title>
        <authorList>
            <person name="Simoes-Araujo J.L.Sr."/>
            <person name="Barauna A.C."/>
            <person name="Silva K."/>
            <person name="Zilli J.E."/>
        </authorList>
    </citation>
    <scope>NUCLEOTIDE SEQUENCE [LARGE SCALE GENOMIC DNA]</scope>
    <source>
        <strain evidence="2 3">BR 10245</strain>
    </source>
</reference>
<protein>
    <submittedName>
        <fullName evidence="2">Uncharacterized protein</fullName>
    </submittedName>
</protein>
<keyword evidence="1" id="KW-1133">Transmembrane helix</keyword>
<evidence type="ECO:0000256" key="1">
    <source>
        <dbReference type="SAM" id="Phobius"/>
    </source>
</evidence>
<dbReference type="Proteomes" id="UP000076959">
    <property type="component" value="Unassembled WGS sequence"/>
</dbReference>
<evidence type="ECO:0000313" key="2">
    <source>
        <dbReference type="EMBL" id="OAF05843.1"/>
    </source>
</evidence>
<organism evidence="2 3">
    <name type="scientific">Bradyrhizobium centrolobii</name>
    <dbReference type="NCBI Taxonomy" id="1505087"/>
    <lineage>
        <taxon>Bacteria</taxon>
        <taxon>Pseudomonadati</taxon>
        <taxon>Pseudomonadota</taxon>
        <taxon>Alphaproteobacteria</taxon>
        <taxon>Hyphomicrobiales</taxon>
        <taxon>Nitrobacteraceae</taxon>
        <taxon>Bradyrhizobium</taxon>
    </lineage>
</organism>
<proteinExistence type="predicted"/>
<dbReference type="AlphaFoldDB" id="A0A176YGS8"/>
<keyword evidence="1" id="KW-0472">Membrane</keyword>